<evidence type="ECO:0000313" key="2">
    <source>
        <dbReference type="EMBL" id="KAF4123135.1"/>
    </source>
</evidence>
<organism evidence="2 3">
    <name type="scientific">Geosmithia morbida</name>
    <dbReference type="NCBI Taxonomy" id="1094350"/>
    <lineage>
        <taxon>Eukaryota</taxon>
        <taxon>Fungi</taxon>
        <taxon>Dikarya</taxon>
        <taxon>Ascomycota</taxon>
        <taxon>Pezizomycotina</taxon>
        <taxon>Sordariomycetes</taxon>
        <taxon>Hypocreomycetidae</taxon>
        <taxon>Hypocreales</taxon>
        <taxon>Bionectriaceae</taxon>
        <taxon>Geosmithia</taxon>
    </lineage>
</organism>
<sequence>MSASVGPLQSLRGSRTPSGIDAESDPLGHDRIREAVALASRPAWPQP</sequence>
<name>A0A9P4YUP6_9HYPO</name>
<dbReference type="EMBL" id="JAANYQ010000007">
    <property type="protein sequence ID" value="KAF4123135.1"/>
    <property type="molecule type" value="Genomic_DNA"/>
</dbReference>
<evidence type="ECO:0000256" key="1">
    <source>
        <dbReference type="SAM" id="MobiDB-lite"/>
    </source>
</evidence>
<gene>
    <name evidence="2" type="ORF">GMORB2_6683</name>
</gene>
<proteinExistence type="predicted"/>
<feature type="region of interest" description="Disordered" evidence="1">
    <location>
        <begin position="1"/>
        <end position="29"/>
    </location>
</feature>
<comment type="caution">
    <text evidence="2">The sequence shown here is derived from an EMBL/GenBank/DDBJ whole genome shotgun (WGS) entry which is preliminary data.</text>
</comment>
<dbReference type="Proteomes" id="UP000749293">
    <property type="component" value="Unassembled WGS sequence"/>
</dbReference>
<keyword evidence="3" id="KW-1185">Reference proteome</keyword>
<evidence type="ECO:0000313" key="3">
    <source>
        <dbReference type="Proteomes" id="UP000749293"/>
    </source>
</evidence>
<dbReference type="RefSeq" id="XP_035321787.1">
    <property type="nucleotide sequence ID" value="XM_035468653.1"/>
</dbReference>
<dbReference type="GeneID" id="55972908"/>
<protein>
    <submittedName>
        <fullName evidence="2">Uncharacterized protein</fullName>
    </submittedName>
</protein>
<accession>A0A9P4YUP6</accession>
<dbReference type="AlphaFoldDB" id="A0A9P4YUP6"/>
<reference evidence="2" key="1">
    <citation type="submission" date="2020-03" db="EMBL/GenBank/DDBJ databases">
        <title>Site-based positive gene gene selection in Geosmithia morbida across the United States reveals a broad range of putative effectors and factors for local host and environmental adapation.</title>
        <authorList>
            <person name="Onufrak A."/>
            <person name="Murdoch R.W."/>
            <person name="Gazis R."/>
            <person name="Huff M."/>
            <person name="Staton M."/>
            <person name="Klingeman W."/>
            <person name="Hadziabdic D."/>
        </authorList>
    </citation>
    <scope>NUCLEOTIDE SEQUENCE</scope>
    <source>
        <strain evidence="2">1262</strain>
    </source>
</reference>